<gene>
    <name evidence="2" type="ORF">GCM10007362_12130</name>
</gene>
<feature type="transmembrane region" description="Helical" evidence="1">
    <location>
        <begin position="201"/>
        <end position="222"/>
    </location>
</feature>
<protein>
    <recommendedName>
        <fullName evidence="4">ABC transporter permease</fullName>
    </recommendedName>
</protein>
<sequence length="397" mass="44006">MKAMANGSGDGYGRSKLSLIGLEFKKLFMPKRVGFAVLVLLLGGLWLYPFNVLYPGSEFKNWHTAIAVDMEAKYGDQIDAAEAEQFKQSLAPKVAEADAYIRSTPAFARADLDSYERYVKRSGMANGGTMQLWRIIQAGPARDLFAELQASFEWLQSYDDNYLNTLGMNEKEKERVAEIRSRDWVSVLPTDFLNNYNSVNLLNRLAITAMLITSLFVMHIHIGDRRAGLGEIQASSKAGITGVFRIKVAAALLAGTLVAAVLLVVLLLAYRFSGTWSLMGADISKKGGGFFWYDMSFLQYMGATYVAVFALCWIAALLTVFFSSIASNYVVLAGAVALTLILFFEGDYFLNPMLNNILSVGLGRAPFQTFIELAVLLAISSGLLYIAWKREKGRIRW</sequence>
<feature type="transmembrane region" description="Helical" evidence="1">
    <location>
        <begin position="243"/>
        <end position="270"/>
    </location>
</feature>
<keyword evidence="3" id="KW-1185">Reference proteome</keyword>
<dbReference type="RefSeq" id="WP_172246946.1">
    <property type="nucleotide sequence ID" value="NZ_BMDD01000001.1"/>
</dbReference>
<name>A0ABQ1ZQF2_9BACL</name>
<comment type="caution">
    <text evidence="2">The sequence shown here is derived from an EMBL/GenBank/DDBJ whole genome shotgun (WGS) entry which is preliminary data.</text>
</comment>
<keyword evidence="1" id="KW-0472">Membrane</keyword>
<feature type="transmembrane region" description="Helical" evidence="1">
    <location>
        <begin position="297"/>
        <end position="322"/>
    </location>
</feature>
<evidence type="ECO:0000313" key="2">
    <source>
        <dbReference type="EMBL" id="GGH73203.1"/>
    </source>
</evidence>
<proteinExistence type="predicted"/>
<organism evidence="2 3">
    <name type="scientific">Saccharibacillus endophyticus</name>
    <dbReference type="NCBI Taxonomy" id="2060666"/>
    <lineage>
        <taxon>Bacteria</taxon>
        <taxon>Bacillati</taxon>
        <taxon>Bacillota</taxon>
        <taxon>Bacilli</taxon>
        <taxon>Bacillales</taxon>
        <taxon>Paenibacillaceae</taxon>
        <taxon>Saccharibacillus</taxon>
    </lineage>
</organism>
<dbReference type="EMBL" id="BMDD01000001">
    <property type="protein sequence ID" value="GGH73203.1"/>
    <property type="molecule type" value="Genomic_DNA"/>
</dbReference>
<dbReference type="Proteomes" id="UP000605427">
    <property type="component" value="Unassembled WGS sequence"/>
</dbReference>
<accession>A0ABQ1ZQF2</accession>
<feature type="transmembrane region" description="Helical" evidence="1">
    <location>
        <begin position="329"/>
        <end position="350"/>
    </location>
</feature>
<feature type="transmembrane region" description="Helical" evidence="1">
    <location>
        <begin position="370"/>
        <end position="388"/>
    </location>
</feature>
<evidence type="ECO:0000313" key="3">
    <source>
        <dbReference type="Proteomes" id="UP000605427"/>
    </source>
</evidence>
<keyword evidence="1" id="KW-0812">Transmembrane</keyword>
<evidence type="ECO:0008006" key="4">
    <source>
        <dbReference type="Google" id="ProtNLM"/>
    </source>
</evidence>
<reference evidence="3" key="1">
    <citation type="journal article" date="2019" name="Int. J. Syst. Evol. Microbiol.">
        <title>The Global Catalogue of Microorganisms (GCM) 10K type strain sequencing project: providing services to taxonomists for standard genome sequencing and annotation.</title>
        <authorList>
            <consortium name="The Broad Institute Genomics Platform"/>
            <consortium name="The Broad Institute Genome Sequencing Center for Infectious Disease"/>
            <person name="Wu L."/>
            <person name="Ma J."/>
        </authorList>
    </citation>
    <scope>NUCLEOTIDE SEQUENCE [LARGE SCALE GENOMIC DNA]</scope>
    <source>
        <strain evidence="3">CCM 8702</strain>
    </source>
</reference>
<evidence type="ECO:0000256" key="1">
    <source>
        <dbReference type="SAM" id="Phobius"/>
    </source>
</evidence>
<keyword evidence="1" id="KW-1133">Transmembrane helix</keyword>
<feature type="transmembrane region" description="Helical" evidence="1">
    <location>
        <begin position="33"/>
        <end position="54"/>
    </location>
</feature>